<evidence type="ECO:0000256" key="5">
    <source>
        <dbReference type="ARBA" id="ARBA00023124"/>
    </source>
</evidence>
<dbReference type="SUPFAM" id="SSF143081">
    <property type="entry name" value="BB1717-like"/>
    <property type="match status" value="1"/>
</dbReference>
<evidence type="ECO:0000256" key="2">
    <source>
        <dbReference type="ARBA" id="ARBA00022670"/>
    </source>
</evidence>
<keyword evidence="3" id="KW-0227">DNA damage</keyword>
<comment type="similarity">
    <text evidence="1 8">Belongs to the SOS response-associated peptidase family.</text>
</comment>
<keyword evidence="7" id="KW-0456">Lyase</keyword>
<dbReference type="Proteomes" id="UP001501183">
    <property type="component" value="Unassembled WGS sequence"/>
</dbReference>
<keyword evidence="4 8" id="KW-0378">Hydrolase</keyword>
<keyword evidence="5" id="KW-0190">Covalent protein-DNA linkage</keyword>
<sequence length="238" mass="26715">MCGRYASTSSRRDLVAAFDATETVGEELPPSYNIAPTQRVNVVLERPPREEPDAAPVRQVNSTLKWGLVPSWAKDPKIGSRMIDARSETITQKPAFKAAAARRRCILPADGYYEWMKGEDGKKIPFFLHVDDPIAMAGLYELWPNPELPEDDPGRWLWTCTVLTRPATDATGFVHDRSPVILPDTFIGLWFDTTLPDRDDVDALLNSVPEPHLEPYEVSTAVNSPRNNRPDLLTPVHR</sequence>
<keyword evidence="6" id="KW-0238">DNA-binding</keyword>
<dbReference type="Pfam" id="PF02586">
    <property type="entry name" value="SRAP"/>
    <property type="match status" value="1"/>
</dbReference>
<dbReference type="RefSeq" id="WP_345348068.1">
    <property type="nucleotide sequence ID" value="NZ_BAABFB010000057.1"/>
</dbReference>
<evidence type="ECO:0000256" key="3">
    <source>
        <dbReference type="ARBA" id="ARBA00022763"/>
    </source>
</evidence>
<accession>A0ABP8P8U8</accession>
<dbReference type="InterPro" id="IPR036590">
    <property type="entry name" value="SRAP-like"/>
</dbReference>
<organism evidence="10 11">
    <name type="scientific">Rhodococcus olei</name>
    <dbReference type="NCBI Taxonomy" id="2161675"/>
    <lineage>
        <taxon>Bacteria</taxon>
        <taxon>Bacillati</taxon>
        <taxon>Actinomycetota</taxon>
        <taxon>Actinomycetes</taxon>
        <taxon>Mycobacteriales</taxon>
        <taxon>Nocardiaceae</taxon>
        <taxon>Rhodococcus</taxon>
    </lineage>
</organism>
<evidence type="ECO:0000256" key="7">
    <source>
        <dbReference type="ARBA" id="ARBA00023239"/>
    </source>
</evidence>
<keyword evidence="2 8" id="KW-0645">Protease</keyword>
<evidence type="ECO:0000313" key="11">
    <source>
        <dbReference type="Proteomes" id="UP001501183"/>
    </source>
</evidence>
<dbReference type="EMBL" id="BAABFB010000057">
    <property type="protein sequence ID" value="GAA4483913.1"/>
    <property type="molecule type" value="Genomic_DNA"/>
</dbReference>
<gene>
    <name evidence="10" type="ORF">GCM10023094_36200</name>
</gene>
<proteinExistence type="inferred from homology"/>
<reference evidence="11" key="1">
    <citation type="journal article" date="2019" name="Int. J. Syst. Evol. Microbiol.">
        <title>The Global Catalogue of Microorganisms (GCM) 10K type strain sequencing project: providing services to taxonomists for standard genome sequencing and annotation.</title>
        <authorList>
            <consortium name="The Broad Institute Genomics Platform"/>
            <consortium name="The Broad Institute Genome Sequencing Center for Infectious Disease"/>
            <person name="Wu L."/>
            <person name="Ma J."/>
        </authorList>
    </citation>
    <scope>NUCLEOTIDE SEQUENCE [LARGE SCALE GENOMIC DNA]</scope>
    <source>
        <strain evidence="11">JCM 32206</strain>
    </source>
</reference>
<evidence type="ECO:0000256" key="1">
    <source>
        <dbReference type="ARBA" id="ARBA00008136"/>
    </source>
</evidence>
<feature type="region of interest" description="Disordered" evidence="9">
    <location>
        <begin position="218"/>
        <end position="238"/>
    </location>
</feature>
<dbReference type="InterPro" id="IPR003738">
    <property type="entry name" value="SRAP"/>
</dbReference>
<dbReference type="EC" id="3.4.-.-" evidence="8"/>
<comment type="caution">
    <text evidence="10">The sequence shown here is derived from an EMBL/GenBank/DDBJ whole genome shotgun (WGS) entry which is preliminary data.</text>
</comment>
<evidence type="ECO:0000256" key="9">
    <source>
        <dbReference type="SAM" id="MobiDB-lite"/>
    </source>
</evidence>
<protein>
    <recommendedName>
        <fullName evidence="8">Abasic site processing protein</fullName>
        <ecNumber evidence="8">3.4.-.-</ecNumber>
    </recommendedName>
</protein>
<dbReference type="Gene3D" id="3.90.1680.10">
    <property type="entry name" value="SOS response associated peptidase-like"/>
    <property type="match status" value="1"/>
</dbReference>
<name>A0ABP8P8U8_9NOCA</name>
<evidence type="ECO:0000256" key="4">
    <source>
        <dbReference type="ARBA" id="ARBA00022801"/>
    </source>
</evidence>
<evidence type="ECO:0000313" key="10">
    <source>
        <dbReference type="EMBL" id="GAA4483913.1"/>
    </source>
</evidence>
<evidence type="ECO:0000256" key="8">
    <source>
        <dbReference type="RuleBase" id="RU364100"/>
    </source>
</evidence>
<keyword evidence="11" id="KW-1185">Reference proteome</keyword>
<evidence type="ECO:0000256" key="6">
    <source>
        <dbReference type="ARBA" id="ARBA00023125"/>
    </source>
</evidence>
<dbReference type="PANTHER" id="PTHR13604:SF0">
    <property type="entry name" value="ABASIC SITE PROCESSING PROTEIN HMCES"/>
    <property type="match status" value="1"/>
</dbReference>
<dbReference type="PANTHER" id="PTHR13604">
    <property type="entry name" value="DC12-RELATED"/>
    <property type="match status" value="1"/>
</dbReference>